<dbReference type="Pfam" id="PF12833">
    <property type="entry name" value="HTH_18"/>
    <property type="match status" value="1"/>
</dbReference>
<accession>H1YBM4</accession>
<dbReference type="InterPro" id="IPR018060">
    <property type="entry name" value="HTH_AraC"/>
</dbReference>
<dbReference type="HOGENOM" id="CLU_072298_0_0_10"/>
<protein>
    <submittedName>
        <fullName evidence="5">Transcriptional regulator, AraC family</fullName>
    </submittedName>
</protein>
<organism evidence="5 6">
    <name type="scientific">Mucilaginibacter paludis DSM 18603</name>
    <dbReference type="NCBI Taxonomy" id="714943"/>
    <lineage>
        <taxon>Bacteria</taxon>
        <taxon>Pseudomonadati</taxon>
        <taxon>Bacteroidota</taxon>
        <taxon>Sphingobacteriia</taxon>
        <taxon>Sphingobacteriales</taxon>
        <taxon>Sphingobacteriaceae</taxon>
        <taxon>Mucilaginibacter</taxon>
    </lineage>
</organism>
<evidence type="ECO:0000256" key="3">
    <source>
        <dbReference type="ARBA" id="ARBA00023163"/>
    </source>
</evidence>
<dbReference type="AlphaFoldDB" id="H1YBM4"/>
<dbReference type="OrthoDB" id="771407at2"/>
<dbReference type="PANTHER" id="PTHR43280:SF2">
    <property type="entry name" value="HTH-TYPE TRANSCRIPTIONAL REGULATOR EXSA"/>
    <property type="match status" value="1"/>
</dbReference>
<dbReference type="eggNOG" id="COG2207">
    <property type="taxonomic scope" value="Bacteria"/>
</dbReference>
<dbReference type="SMART" id="SM00342">
    <property type="entry name" value="HTH_ARAC"/>
    <property type="match status" value="1"/>
</dbReference>
<keyword evidence="2" id="KW-0238">DNA-binding</keyword>
<keyword evidence="3" id="KW-0804">Transcription</keyword>
<dbReference type="PROSITE" id="PS01124">
    <property type="entry name" value="HTH_ARAC_FAMILY_2"/>
    <property type="match status" value="1"/>
</dbReference>
<evidence type="ECO:0000313" key="5">
    <source>
        <dbReference type="EMBL" id="EHQ25095.1"/>
    </source>
</evidence>
<dbReference type="GO" id="GO:0003700">
    <property type="term" value="F:DNA-binding transcription factor activity"/>
    <property type="evidence" value="ECO:0007669"/>
    <property type="project" value="InterPro"/>
</dbReference>
<sequence length="328" mass="38813">MERPIKLGFNSQSIITTITGKIPEWCKYRIPYAETEQITIEEGTIVCQFHSHILFFMEVVEFKLHQDLEATYLVESPSLFLFLMLEGMITFHTPDGKLIAEAPGNTCYVTYNKKGEYKYRLPAGSYRLCYLCPRANWIIRHLKRYPRLKPFIESMEHSDELFGHMPACQMDNDMKQSMEQLFREEEVLGEDLEATLSKQTKIVIADYQRLLDAKFTQRPYRIKDFLEENYADSTLDNASIANQFHISEKTLITDFKEEFETTPHNFLIQVRMEHAKRLLSKEKMQVNEVYIHVGYKDLHSFSVQFTKYFKNPPSNYFKGRFLPFFWAF</sequence>
<keyword evidence="1" id="KW-0805">Transcription regulation</keyword>
<keyword evidence="6" id="KW-1185">Reference proteome</keyword>
<dbReference type="EMBL" id="CM001403">
    <property type="protein sequence ID" value="EHQ25095.1"/>
    <property type="molecule type" value="Genomic_DNA"/>
</dbReference>
<dbReference type="InterPro" id="IPR009057">
    <property type="entry name" value="Homeodomain-like_sf"/>
</dbReference>
<name>H1YBM4_9SPHI</name>
<dbReference type="SUPFAM" id="SSF46689">
    <property type="entry name" value="Homeodomain-like"/>
    <property type="match status" value="1"/>
</dbReference>
<dbReference type="RefSeq" id="WP_008504727.1">
    <property type="nucleotide sequence ID" value="NZ_CM001403.1"/>
</dbReference>
<evidence type="ECO:0000256" key="2">
    <source>
        <dbReference type="ARBA" id="ARBA00023125"/>
    </source>
</evidence>
<dbReference type="Gene3D" id="1.10.10.60">
    <property type="entry name" value="Homeodomain-like"/>
    <property type="match status" value="1"/>
</dbReference>
<dbReference type="GO" id="GO:0043565">
    <property type="term" value="F:sequence-specific DNA binding"/>
    <property type="evidence" value="ECO:0007669"/>
    <property type="project" value="InterPro"/>
</dbReference>
<dbReference type="PANTHER" id="PTHR43280">
    <property type="entry name" value="ARAC-FAMILY TRANSCRIPTIONAL REGULATOR"/>
    <property type="match status" value="1"/>
</dbReference>
<evidence type="ECO:0000313" key="6">
    <source>
        <dbReference type="Proteomes" id="UP000002774"/>
    </source>
</evidence>
<gene>
    <name evidence="5" type="ORF">Mucpa_0915</name>
</gene>
<evidence type="ECO:0000256" key="1">
    <source>
        <dbReference type="ARBA" id="ARBA00023015"/>
    </source>
</evidence>
<dbReference type="Proteomes" id="UP000002774">
    <property type="component" value="Chromosome"/>
</dbReference>
<evidence type="ECO:0000259" key="4">
    <source>
        <dbReference type="PROSITE" id="PS01124"/>
    </source>
</evidence>
<reference evidence="5" key="1">
    <citation type="submission" date="2011-09" db="EMBL/GenBank/DDBJ databases">
        <title>The permanent draft genome of Mucilaginibacter paludis DSM 18603.</title>
        <authorList>
            <consortium name="US DOE Joint Genome Institute (JGI-PGF)"/>
            <person name="Lucas S."/>
            <person name="Han J."/>
            <person name="Lapidus A."/>
            <person name="Bruce D."/>
            <person name="Goodwin L."/>
            <person name="Pitluck S."/>
            <person name="Peters L."/>
            <person name="Kyrpides N."/>
            <person name="Mavromatis K."/>
            <person name="Ivanova N."/>
            <person name="Mikhailova N."/>
            <person name="Held B."/>
            <person name="Detter J.C."/>
            <person name="Tapia R."/>
            <person name="Han C."/>
            <person name="Land M."/>
            <person name="Hauser L."/>
            <person name="Markowitz V."/>
            <person name="Cheng J.-F."/>
            <person name="Hugenholtz P."/>
            <person name="Woyke T."/>
            <person name="Wu D."/>
            <person name="Tindall B."/>
            <person name="Brambilla E."/>
            <person name="Klenk H.-P."/>
            <person name="Eisen J.A."/>
        </authorList>
    </citation>
    <scope>NUCLEOTIDE SEQUENCE [LARGE SCALE GENOMIC DNA]</scope>
    <source>
        <strain evidence="5">DSM 18603</strain>
    </source>
</reference>
<dbReference type="STRING" id="714943.Mucpa_0915"/>
<feature type="domain" description="HTH araC/xylS-type" evidence="4">
    <location>
        <begin position="220"/>
        <end position="319"/>
    </location>
</feature>
<proteinExistence type="predicted"/>